<dbReference type="PANTHER" id="PTHR35006:SF3">
    <property type="entry name" value="GLYOXALASE FAMILY PROTEIN (AFU_ORTHOLOGUE AFUA_3G06020)"/>
    <property type="match status" value="1"/>
</dbReference>
<feature type="compositionally biased region" description="Basic residues" evidence="1">
    <location>
        <begin position="399"/>
        <end position="422"/>
    </location>
</feature>
<feature type="region of interest" description="Disordered" evidence="1">
    <location>
        <begin position="178"/>
        <end position="207"/>
    </location>
</feature>
<proteinExistence type="predicted"/>
<dbReference type="PROSITE" id="PS51819">
    <property type="entry name" value="VOC"/>
    <property type="match status" value="1"/>
</dbReference>
<dbReference type="CDD" id="cd07262">
    <property type="entry name" value="VOC_like"/>
    <property type="match status" value="1"/>
</dbReference>
<feature type="compositionally biased region" description="Low complexity" evidence="1">
    <location>
        <begin position="178"/>
        <end position="192"/>
    </location>
</feature>
<reference evidence="3" key="1">
    <citation type="submission" date="2021-01" db="EMBL/GenBank/DDBJ databases">
        <title>Chromosome-level genome assembly of a human fungal pathogen reveals clustering of transcriptionally co-regulated genes.</title>
        <authorList>
            <person name="Voorhies M."/>
            <person name="Cohen S."/>
            <person name="Shea T.P."/>
            <person name="Petrus S."/>
            <person name="Munoz J.F."/>
            <person name="Poplawski S."/>
            <person name="Goldman W.E."/>
            <person name="Michael T."/>
            <person name="Cuomo C.A."/>
            <person name="Sil A."/>
            <person name="Beyhan S."/>
        </authorList>
    </citation>
    <scope>NUCLEOTIDE SEQUENCE</scope>
    <source>
        <strain evidence="3">WU24</strain>
    </source>
</reference>
<accession>A0A8A1LXZ3</accession>
<gene>
    <name evidence="3" type="ORF">I7I51_08480</name>
</gene>
<evidence type="ECO:0000259" key="2">
    <source>
        <dbReference type="PROSITE" id="PS51819"/>
    </source>
</evidence>
<dbReference type="SUPFAM" id="SSF54593">
    <property type="entry name" value="Glyoxalase/Bleomycin resistance protein/Dihydroxybiphenyl dioxygenase"/>
    <property type="match status" value="1"/>
</dbReference>
<evidence type="ECO:0000256" key="1">
    <source>
        <dbReference type="SAM" id="MobiDB-lite"/>
    </source>
</evidence>
<organism evidence="3 4">
    <name type="scientific">Ajellomyces capsulatus</name>
    <name type="common">Darling's disease fungus</name>
    <name type="synonym">Histoplasma capsulatum</name>
    <dbReference type="NCBI Taxonomy" id="5037"/>
    <lineage>
        <taxon>Eukaryota</taxon>
        <taxon>Fungi</taxon>
        <taxon>Dikarya</taxon>
        <taxon>Ascomycota</taxon>
        <taxon>Pezizomycotina</taxon>
        <taxon>Eurotiomycetes</taxon>
        <taxon>Eurotiomycetidae</taxon>
        <taxon>Onygenales</taxon>
        <taxon>Ajellomycetaceae</taxon>
        <taxon>Histoplasma</taxon>
    </lineage>
</organism>
<feature type="compositionally biased region" description="Basic residues" evidence="1">
    <location>
        <begin position="504"/>
        <end position="521"/>
    </location>
</feature>
<dbReference type="InterPro" id="IPR029068">
    <property type="entry name" value="Glyas_Bleomycin-R_OHBP_Dase"/>
</dbReference>
<dbReference type="InterPro" id="IPR037523">
    <property type="entry name" value="VOC_core"/>
</dbReference>
<feature type="compositionally biased region" description="Low complexity" evidence="1">
    <location>
        <begin position="423"/>
        <end position="448"/>
    </location>
</feature>
<dbReference type="EMBL" id="CP069109">
    <property type="protein sequence ID" value="QSS59048.1"/>
    <property type="molecule type" value="Genomic_DNA"/>
</dbReference>
<dbReference type="Gene3D" id="3.10.180.10">
    <property type="entry name" value="2,3-Dihydroxybiphenyl 1,2-Dioxygenase, domain 1"/>
    <property type="match status" value="1"/>
</dbReference>
<protein>
    <submittedName>
        <fullName evidence="3">Glyoxalase</fullName>
    </submittedName>
</protein>
<sequence length="602" mass="64229">MPVAHLTLTVSHLPTSTSFFLSCLQPLGYRFIGRHDNNVGFGSVPGEPADFWIAEERPGVPAGAAHVAFPAPSRDAVSQFFIAALKAGAKIHGEPTLRDAEQNYYSAAVIDFDGNSIEAVHRPKGSGSGKTSADRALTIIKNGSVISKTSSTKTESVVRAKAEIGSYVSKAKTAVSKPGAASASPQSKAPPSIQLQQQPVPQPKDSVNGAKAVVGTLLGAAAGAAIAYSIFKSDSSEPTPAQHQYVEQPVPAFAPAPEPTVYRAIEAAPARSMTFGGIDNEYADYARTMLSKNPRASTIMDGLENCSRIWDQTRSVGGGSDHEYHAPRRASSASVYSGIQDMDIPIRAIETVPFEEGSECSYSYPRKQPSTFVSSFKERPYHYDDNASAYSSSTLKAPSKTHSHCNHSTHSRPSSHHSHSSRSTRSIITIKDIHSSSKSSTPTASIYSTTHSARNIPLPSGSITTISTSSSRRHSRDHHSTHGGSSPTKHHRHLSSSASSSPTRSHHSSSKHSHTHSHAHSHASYANSPRHMPLPDSVAGASTIFLEGVDVDSHVTPMAASRASTSRRSTRSSKFDEPVRPSDSVSQVSTNVSKKSSRSSRR</sequence>
<dbReference type="AlphaFoldDB" id="A0A8A1LXZ3"/>
<dbReference type="OrthoDB" id="10249419at2759"/>
<feature type="domain" description="VOC" evidence="2">
    <location>
        <begin position="2"/>
        <end position="122"/>
    </location>
</feature>
<feature type="compositionally biased region" description="Basic residues" evidence="1">
    <location>
        <begin position="471"/>
        <end position="481"/>
    </location>
</feature>
<evidence type="ECO:0000313" key="3">
    <source>
        <dbReference type="EMBL" id="QSS59048.1"/>
    </source>
</evidence>
<evidence type="ECO:0000313" key="4">
    <source>
        <dbReference type="Proteomes" id="UP000663671"/>
    </source>
</evidence>
<feature type="region of interest" description="Disordered" evidence="1">
    <location>
        <begin position="390"/>
        <end position="535"/>
    </location>
</feature>
<feature type="region of interest" description="Disordered" evidence="1">
    <location>
        <begin position="557"/>
        <end position="602"/>
    </location>
</feature>
<feature type="compositionally biased region" description="Polar residues" evidence="1">
    <location>
        <begin position="583"/>
        <end position="592"/>
    </location>
</feature>
<dbReference type="PANTHER" id="PTHR35006">
    <property type="entry name" value="GLYOXALASE FAMILY PROTEIN (AFU_ORTHOLOGUE AFUA_5G14830)"/>
    <property type="match status" value="1"/>
</dbReference>
<feature type="compositionally biased region" description="Low complexity" evidence="1">
    <location>
        <begin position="460"/>
        <end position="470"/>
    </location>
</feature>
<dbReference type="VEuPathDB" id="FungiDB:I7I51_08480"/>
<name>A0A8A1LXZ3_AJECA</name>
<dbReference type="Proteomes" id="UP000663671">
    <property type="component" value="Chromosome 2"/>
</dbReference>